<evidence type="ECO:0000256" key="11">
    <source>
        <dbReference type="ARBA" id="ARBA00023242"/>
    </source>
</evidence>
<evidence type="ECO:0000259" key="18">
    <source>
        <dbReference type="Pfam" id="PF26577"/>
    </source>
</evidence>
<dbReference type="GO" id="GO:0033588">
    <property type="term" value="C:elongator holoenzyme complex"/>
    <property type="evidence" value="ECO:0007669"/>
    <property type="project" value="InterPro"/>
</dbReference>
<proteinExistence type="inferred from homology"/>
<evidence type="ECO:0000256" key="14">
    <source>
        <dbReference type="ARBA" id="ARBA00075884"/>
    </source>
</evidence>
<comment type="subcellular location">
    <subcellularLocation>
        <location evidence="2">Cytoplasm</location>
    </subcellularLocation>
    <subcellularLocation>
        <location evidence="1">Nucleus</location>
    </subcellularLocation>
</comment>
<feature type="domain" description="TSEN34 N-terminal" evidence="18">
    <location>
        <begin position="402"/>
        <end position="471"/>
    </location>
</feature>
<dbReference type="Pfam" id="PF01974">
    <property type="entry name" value="tRNA_int_endo"/>
    <property type="match status" value="1"/>
</dbReference>
<comment type="function">
    <text evidence="13">Constitutes one of the two catalytic subunit of the tRNA-splicing endonuclease complex, a complex responsible for identification and cleavage of the splice sites in pre-tRNA. It cleaves pre-tRNA at the 5'- and 3'-splice sites to release the intron. The products are an intron and two tRNA half-molecules bearing 2',3'-cyclic phosphate and 5'-OH termini. There are no conserved sequences at the splice sites, but the intron is invariably located at the same site in the gene, placing the splice sites an invariant distance from the constant structural features of the tRNA body. It probably carries the active site for 3'-splice site cleavage.</text>
</comment>
<feature type="domain" description="tRNA intron endonuclease catalytic" evidence="17">
    <location>
        <begin position="598"/>
        <end position="664"/>
    </location>
</feature>
<comment type="similarity">
    <text evidence="4">Belongs to the ELP4 family.</text>
</comment>
<dbReference type="GO" id="GO:0006388">
    <property type="term" value="P:tRNA splicing, via endonucleolytic cleavage and ligation"/>
    <property type="evidence" value="ECO:0007669"/>
    <property type="project" value="InterPro"/>
</dbReference>
<reference evidence="19" key="1">
    <citation type="journal article" date="2023" name="Mol. Phylogenet. Evol.">
        <title>Genome-scale phylogeny and comparative genomics of the fungal order Sordariales.</title>
        <authorList>
            <person name="Hensen N."/>
            <person name="Bonometti L."/>
            <person name="Westerberg I."/>
            <person name="Brannstrom I.O."/>
            <person name="Guillou S."/>
            <person name="Cros-Aarteil S."/>
            <person name="Calhoun S."/>
            <person name="Haridas S."/>
            <person name="Kuo A."/>
            <person name="Mondo S."/>
            <person name="Pangilinan J."/>
            <person name="Riley R."/>
            <person name="LaButti K."/>
            <person name="Andreopoulos B."/>
            <person name="Lipzen A."/>
            <person name="Chen C."/>
            <person name="Yan M."/>
            <person name="Daum C."/>
            <person name="Ng V."/>
            <person name="Clum A."/>
            <person name="Steindorff A."/>
            <person name="Ohm R.A."/>
            <person name="Martin F."/>
            <person name="Silar P."/>
            <person name="Natvig D.O."/>
            <person name="Lalanne C."/>
            <person name="Gautier V."/>
            <person name="Ament-Velasquez S.L."/>
            <person name="Kruys A."/>
            <person name="Hutchinson M.I."/>
            <person name="Powell A.J."/>
            <person name="Barry K."/>
            <person name="Miller A.N."/>
            <person name="Grigoriev I.V."/>
            <person name="Debuchy R."/>
            <person name="Gladieux P."/>
            <person name="Hiltunen Thoren M."/>
            <person name="Johannesson H."/>
        </authorList>
    </citation>
    <scope>NUCLEOTIDE SEQUENCE</scope>
    <source>
        <strain evidence="19">PSN293</strain>
    </source>
</reference>
<dbReference type="InterPro" id="IPR008728">
    <property type="entry name" value="Elongator_complex_protein_4"/>
</dbReference>
<evidence type="ECO:0000256" key="10">
    <source>
        <dbReference type="ARBA" id="ARBA00023239"/>
    </source>
</evidence>
<dbReference type="PANTHER" id="PTHR12896:SF1">
    <property type="entry name" value="ELONGATOR COMPLEX PROTEIN 4"/>
    <property type="match status" value="1"/>
</dbReference>
<dbReference type="InterPro" id="IPR027417">
    <property type="entry name" value="P-loop_NTPase"/>
</dbReference>
<evidence type="ECO:0000256" key="12">
    <source>
        <dbReference type="ARBA" id="ARBA00034031"/>
    </source>
</evidence>
<keyword evidence="10" id="KW-0456">Lyase</keyword>
<comment type="catalytic activity">
    <reaction evidence="12">
        <text>pretRNA = a 3'-half-tRNA molecule with a 5'-OH end + a 5'-half-tRNA molecule with a 2',3'-cyclic phosphate end + an intron with a 2',3'-cyclic phosphate and a 5'-hydroxyl terminus.</text>
        <dbReference type="EC" id="4.6.1.16"/>
    </reaction>
</comment>
<keyword evidence="20" id="KW-1185">Reference proteome</keyword>
<evidence type="ECO:0000256" key="15">
    <source>
        <dbReference type="ARBA" id="ARBA00076724"/>
    </source>
</evidence>
<evidence type="ECO:0000256" key="9">
    <source>
        <dbReference type="ARBA" id="ARBA00022694"/>
    </source>
</evidence>
<evidence type="ECO:0000256" key="2">
    <source>
        <dbReference type="ARBA" id="ARBA00004496"/>
    </source>
</evidence>
<keyword evidence="8" id="KW-0963">Cytoplasm</keyword>
<name>A0AAN6YAG5_9PEZI</name>
<evidence type="ECO:0000256" key="8">
    <source>
        <dbReference type="ARBA" id="ARBA00022490"/>
    </source>
</evidence>
<evidence type="ECO:0000256" key="7">
    <source>
        <dbReference type="ARBA" id="ARBA00020265"/>
    </source>
</evidence>
<evidence type="ECO:0000256" key="6">
    <source>
        <dbReference type="ARBA" id="ARBA00012573"/>
    </source>
</evidence>
<dbReference type="EMBL" id="MU858077">
    <property type="protein sequence ID" value="KAK4215674.1"/>
    <property type="molecule type" value="Genomic_DNA"/>
</dbReference>
<dbReference type="GO" id="GO:0002098">
    <property type="term" value="P:tRNA wobble uridine modification"/>
    <property type="evidence" value="ECO:0007669"/>
    <property type="project" value="InterPro"/>
</dbReference>
<dbReference type="AlphaFoldDB" id="A0AAN6YAG5"/>
<dbReference type="CDD" id="cd22363">
    <property type="entry name" value="tRNA-intron_lyase_C"/>
    <property type="match status" value="1"/>
</dbReference>
<protein>
    <recommendedName>
        <fullName evidence="7">Elongator complex protein 4</fullName>
        <ecNumber evidence="6">4.6.1.16</ecNumber>
    </recommendedName>
    <alternativeName>
        <fullName evidence="14 15">tRNA-intron endonuclease SEN34</fullName>
    </alternativeName>
</protein>
<evidence type="ECO:0000313" key="20">
    <source>
        <dbReference type="Proteomes" id="UP001301769"/>
    </source>
</evidence>
<comment type="pathway">
    <text evidence="3">tRNA modification; 5-methoxycarbonylmethyl-2-thiouridine-tRNA biosynthesis.</text>
</comment>
<evidence type="ECO:0000256" key="16">
    <source>
        <dbReference type="SAM" id="MobiDB-lite"/>
    </source>
</evidence>
<dbReference type="Pfam" id="PF05625">
    <property type="entry name" value="PAXNEB"/>
    <property type="match status" value="1"/>
</dbReference>
<dbReference type="GO" id="GO:0003676">
    <property type="term" value="F:nucleic acid binding"/>
    <property type="evidence" value="ECO:0007669"/>
    <property type="project" value="InterPro"/>
</dbReference>
<accession>A0AAN6YAG5</accession>
<gene>
    <name evidence="19" type="ORF">QBC37DRAFT_471930</name>
</gene>
<evidence type="ECO:0000259" key="17">
    <source>
        <dbReference type="Pfam" id="PF01974"/>
    </source>
</evidence>
<dbReference type="Gene3D" id="3.40.1350.10">
    <property type="match status" value="1"/>
</dbReference>
<evidence type="ECO:0000256" key="5">
    <source>
        <dbReference type="ARBA" id="ARBA00008078"/>
    </source>
</evidence>
<dbReference type="InterPro" id="IPR011856">
    <property type="entry name" value="tRNA_endonuc-like_dom_sf"/>
</dbReference>
<keyword evidence="11" id="KW-0539">Nucleus</keyword>
<dbReference type="EC" id="4.6.1.16" evidence="6"/>
<evidence type="ECO:0000256" key="4">
    <source>
        <dbReference type="ARBA" id="ARBA00007573"/>
    </source>
</evidence>
<comment type="caution">
    <text evidence="19">The sequence shown here is derived from an EMBL/GenBank/DDBJ whole genome shotgun (WGS) entry which is preliminary data.</text>
</comment>
<keyword evidence="9" id="KW-0819">tRNA processing</keyword>
<reference evidence="19" key="2">
    <citation type="submission" date="2023-05" db="EMBL/GenBank/DDBJ databases">
        <authorList>
            <consortium name="Lawrence Berkeley National Laboratory"/>
            <person name="Steindorff A."/>
            <person name="Hensen N."/>
            <person name="Bonometti L."/>
            <person name="Westerberg I."/>
            <person name="Brannstrom I.O."/>
            <person name="Guillou S."/>
            <person name="Cros-Aarteil S."/>
            <person name="Calhoun S."/>
            <person name="Haridas S."/>
            <person name="Kuo A."/>
            <person name="Mondo S."/>
            <person name="Pangilinan J."/>
            <person name="Riley R."/>
            <person name="Labutti K."/>
            <person name="Andreopoulos B."/>
            <person name="Lipzen A."/>
            <person name="Chen C."/>
            <person name="Yanf M."/>
            <person name="Daum C."/>
            <person name="Ng V."/>
            <person name="Clum A."/>
            <person name="Ohm R."/>
            <person name="Martin F."/>
            <person name="Silar P."/>
            <person name="Natvig D."/>
            <person name="Lalanne C."/>
            <person name="Gautier V."/>
            <person name="Ament-Velasquez S.L."/>
            <person name="Kruys A."/>
            <person name="Hutchinson M.I."/>
            <person name="Powell A.J."/>
            <person name="Barry K."/>
            <person name="Miller A.N."/>
            <person name="Grigoriev I.V."/>
            <person name="Debuchy R."/>
            <person name="Gladieux P."/>
            <person name="Thoren M.H."/>
            <person name="Johannesson H."/>
        </authorList>
    </citation>
    <scope>NUCLEOTIDE SEQUENCE</scope>
    <source>
        <strain evidence="19">PSN293</strain>
    </source>
</reference>
<dbReference type="GO" id="GO:0005737">
    <property type="term" value="C:cytoplasm"/>
    <property type="evidence" value="ECO:0007669"/>
    <property type="project" value="UniProtKB-SubCell"/>
</dbReference>
<dbReference type="FunFam" id="3.40.1350.10:FF:000008">
    <property type="entry name" value="tRNA-splicing endonuclease subunit Sen34"/>
    <property type="match status" value="1"/>
</dbReference>
<dbReference type="GO" id="GO:0008023">
    <property type="term" value="C:transcription elongation factor complex"/>
    <property type="evidence" value="ECO:0007669"/>
    <property type="project" value="TreeGrafter"/>
</dbReference>
<dbReference type="InterPro" id="IPR059049">
    <property type="entry name" value="TSEN34_N"/>
</dbReference>
<evidence type="ECO:0000256" key="1">
    <source>
        <dbReference type="ARBA" id="ARBA00004123"/>
    </source>
</evidence>
<dbReference type="InterPro" id="IPR006677">
    <property type="entry name" value="tRNA_intron_Endonuc_cat-like"/>
</dbReference>
<dbReference type="GO" id="GO:0000213">
    <property type="term" value="F:tRNA-intron lyase activity"/>
    <property type="evidence" value="ECO:0007669"/>
    <property type="project" value="UniProtKB-EC"/>
</dbReference>
<feature type="compositionally biased region" description="Polar residues" evidence="16">
    <location>
        <begin position="1"/>
        <end position="15"/>
    </location>
</feature>
<evidence type="ECO:0000256" key="3">
    <source>
        <dbReference type="ARBA" id="ARBA00005043"/>
    </source>
</evidence>
<comment type="similarity">
    <text evidence="5">Belongs to the tRNA-intron endonuclease family.</text>
</comment>
<organism evidence="19 20">
    <name type="scientific">Rhypophila decipiens</name>
    <dbReference type="NCBI Taxonomy" id="261697"/>
    <lineage>
        <taxon>Eukaryota</taxon>
        <taxon>Fungi</taxon>
        <taxon>Dikarya</taxon>
        <taxon>Ascomycota</taxon>
        <taxon>Pezizomycotina</taxon>
        <taxon>Sordariomycetes</taxon>
        <taxon>Sordariomycetidae</taxon>
        <taxon>Sordariales</taxon>
        <taxon>Naviculisporaceae</taxon>
        <taxon>Rhypophila</taxon>
    </lineage>
</organism>
<feature type="region of interest" description="Disordered" evidence="16">
    <location>
        <begin position="1"/>
        <end position="53"/>
    </location>
</feature>
<dbReference type="InterPro" id="IPR036167">
    <property type="entry name" value="tRNA_intron_Endo_cat-like_sf"/>
</dbReference>
<dbReference type="Proteomes" id="UP001301769">
    <property type="component" value="Unassembled WGS sequence"/>
</dbReference>
<dbReference type="Pfam" id="PF26577">
    <property type="entry name" value="TSEN34_N"/>
    <property type="match status" value="1"/>
</dbReference>
<feature type="region of interest" description="Disordered" evidence="16">
    <location>
        <begin position="116"/>
        <end position="137"/>
    </location>
</feature>
<dbReference type="SUPFAM" id="SSF53032">
    <property type="entry name" value="tRNA-intron endonuclease catalytic domain-like"/>
    <property type="match status" value="1"/>
</dbReference>
<evidence type="ECO:0000256" key="13">
    <source>
        <dbReference type="ARBA" id="ARBA00059865"/>
    </source>
</evidence>
<dbReference type="PANTHER" id="PTHR12896">
    <property type="entry name" value="PAX6 NEIGHBOR PROTEIN PAXNEB"/>
    <property type="match status" value="1"/>
</dbReference>
<dbReference type="CDD" id="cd19494">
    <property type="entry name" value="Elp4"/>
    <property type="match status" value="1"/>
</dbReference>
<evidence type="ECO:0000313" key="19">
    <source>
        <dbReference type="EMBL" id="KAK4215674.1"/>
    </source>
</evidence>
<dbReference type="Gene3D" id="3.40.50.300">
    <property type="entry name" value="P-loop containing nucleotide triphosphate hydrolases"/>
    <property type="match status" value="1"/>
</dbReference>
<sequence>MSSFTKRSTVLSSTARPAARAPGQGIPNQPKPEKQLAPGLRPSPLDGRLTTSTGTSTLDQLLAGHGGLPMGTCLLIEEQGTTDFSGVVLRYYAAEGLVQGHQVHALGLPPGWQHQLPAVSAPDTKSKTGQPAPPAAAEEKMKIAWRYEALGNNNAAQNRGGGDSSAAPFCHSFDLSKRLSLSSSSCKGSFLPIPTPGPPSLESRHNSSSPFKSIIQHLRTKLETSDSNTIHRIIVPSLLSPSIYAAECSRPTEVLQFLHGLRALLRQYSTQLTAIITIPTSLFPRSSGLVRWIELLSDGVVELIPLPATPAAAAAPPSSKRGGSGEKVETPQGFLKVHSLPIYHEKGGGGAETGHFRENLSFSLSATKGLVIKPYSLPPMEEEEQAEKAPEKKAKEAANRQVRISKIAGRYLVFDIDDVAYIRREHGICAVFVGTIPQAPTQNVFLGLPVELYAEEARLLVDKKAGYVVDDVADHLSQLTLMSPASRKAYLQSINVQRKRAKQVQDEAKAQTRAKFKDKIEKAEQKKKLAVPEEEEEEEDVLLTGKSMSLSTSGEQQKQLPKPKVVLPAVTPTTSSALITSPNLVPDSELPSPCPLHTYLNARGYFITPGLRFGGDYSVYPGDPFRYHAHFLANSYEWDQKIPMLDLVTSGRLGTAVKKSFLFGAKDPRKAAETKAVDGSGDEAEDSSDVRVWSIEWAGM</sequence>